<dbReference type="EMBL" id="JADZSC010000001">
    <property type="protein sequence ID" value="MBH0229799.1"/>
    <property type="molecule type" value="Genomic_DNA"/>
</dbReference>
<keyword evidence="1" id="KW-1133">Transmembrane helix</keyword>
<organism evidence="2 3">
    <name type="scientific">Halobacillus yeomjeoni</name>
    <dbReference type="NCBI Taxonomy" id="311194"/>
    <lineage>
        <taxon>Bacteria</taxon>
        <taxon>Bacillati</taxon>
        <taxon>Bacillota</taxon>
        <taxon>Bacilli</taxon>
        <taxon>Bacillales</taxon>
        <taxon>Bacillaceae</taxon>
        <taxon>Halobacillus</taxon>
    </lineage>
</organism>
<dbReference type="Proteomes" id="UP000614490">
    <property type="component" value="Unassembled WGS sequence"/>
</dbReference>
<evidence type="ECO:0000256" key="1">
    <source>
        <dbReference type="SAM" id="Phobius"/>
    </source>
</evidence>
<feature type="transmembrane region" description="Helical" evidence="1">
    <location>
        <begin position="12"/>
        <end position="35"/>
    </location>
</feature>
<accession>A0A931MUY6</accession>
<name>A0A931MUY6_9BACI</name>
<sequence>MKRKKSKRERRMKVVIYLMILSMVLSSLLAGASFFL</sequence>
<dbReference type="InterPro" id="IPR049722">
    <property type="entry name" value="Prli42-like"/>
</dbReference>
<reference evidence="2 3" key="1">
    <citation type="journal article" date="2005" name="Int. J. Syst. Evol. Microbiol.">
        <title>Halobacillus yeomjeoni sp. nov., isolated from a marine solar saltern in Korea.</title>
        <authorList>
            <person name="Yoon J.H."/>
            <person name="Kang S.J."/>
            <person name="Lee C.H."/>
            <person name="Oh H.W."/>
            <person name="Oh T.K."/>
        </authorList>
    </citation>
    <scope>NUCLEOTIDE SEQUENCE [LARGE SCALE GENOMIC DNA]</scope>
    <source>
        <strain evidence="2 3">KCTC 3957</strain>
    </source>
</reference>
<proteinExistence type="predicted"/>
<evidence type="ECO:0000313" key="2">
    <source>
        <dbReference type="EMBL" id="MBH0229799.1"/>
    </source>
</evidence>
<keyword evidence="1" id="KW-0472">Membrane</keyword>
<comment type="caution">
    <text evidence="2">The sequence shown here is derived from an EMBL/GenBank/DDBJ whole genome shotgun (WGS) entry which is preliminary data.</text>
</comment>
<dbReference type="AlphaFoldDB" id="A0A931MUY6"/>
<keyword evidence="1" id="KW-0812">Transmembrane</keyword>
<keyword evidence="3" id="KW-1185">Reference proteome</keyword>
<gene>
    <name evidence="2" type="primary">prli42</name>
    <name evidence="2" type="ORF">H0267_06165</name>
</gene>
<evidence type="ECO:0000313" key="3">
    <source>
        <dbReference type="Proteomes" id="UP000614490"/>
    </source>
</evidence>
<protein>
    <submittedName>
        <fullName evidence="2">Stressosome-associated protein Prli42</fullName>
    </submittedName>
</protein>
<dbReference type="NCBIfam" id="NF033880">
    <property type="entry name" value="Prli42"/>
    <property type="match status" value="1"/>
</dbReference>